<dbReference type="EMBL" id="JABUFE010000001">
    <property type="protein sequence ID" value="NSX53195.1"/>
    <property type="molecule type" value="Genomic_DNA"/>
</dbReference>
<gene>
    <name evidence="2" type="ORF">HRQ87_00090</name>
</gene>
<protein>
    <recommendedName>
        <fullName evidence="4">Excalibur calcium-binding domain-containing protein</fullName>
    </recommendedName>
</protein>
<name>A0ABX2ILC4_9RHOB</name>
<evidence type="ECO:0000313" key="3">
    <source>
        <dbReference type="Proteomes" id="UP000777935"/>
    </source>
</evidence>
<dbReference type="Proteomes" id="UP000777935">
    <property type="component" value="Unassembled WGS sequence"/>
</dbReference>
<accession>A0ABX2ILC4</accession>
<evidence type="ECO:0000313" key="2">
    <source>
        <dbReference type="EMBL" id="NSX53195.1"/>
    </source>
</evidence>
<comment type="caution">
    <text evidence="2">The sequence shown here is derived from an EMBL/GenBank/DDBJ whole genome shotgun (WGS) entry which is preliminary data.</text>
</comment>
<proteinExistence type="predicted"/>
<feature type="region of interest" description="Disordered" evidence="1">
    <location>
        <begin position="177"/>
        <end position="215"/>
    </location>
</feature>
<organism evidence="2 3">
    <name type="scientific">Parasulfitobacter algicola</name>
    <dbReference type="NCBI Taxonomy" id="2614809"/>
    <lineage>
        <taxon>Bacteria</taxon>
        <taxon>Pseudomonadati</taxon>
        <taxon>Pseudomonadota</taxon>
        <taxon>Alphaproteobacteria</taxon>
        <taxon>Rhodobacterales</taxon>
        <taxon>Roseobacteraceae</taxon>
        <taxon>Parasulfitobacter</taxon>
    </lineage>
</organism>
<evidence type="ECO:0000256" key="1">
    <source>
        <dbReference type="SAM" id="MobiDB-lite"/>
    </source>
</evidence>
<dbReference type="PROSITE" id="PS51257">
    <property type="entry name" value="PROKAR_LIPOPROTEIN"/>
    <property type="match status" value="1"/>
</dbReference>
<keyword evidence="3" id="KW-1185">Reference proteome</keyword>
<evidence type="ECO:0008006" key="4">
    <source>
        <dbReference type="Google" id="ProtNLM"/>
    </source>
</evidence>
<sequence length="215" mass="23311">MRLLLIGSTLGLLVACGDTAPSANRGVGFDDYDSYSQQQQRREAALNTSVRASLPQDATAQGNEAQIIAAETTTALGGNSAQSNSGISRENDFEVVSERETIESDAERLERQRQQYAVVKPTALPSRDQAGGRPNIVEYALSAQNSVGQQIYRRGGLNRENRSIRACAQYPSSDVAQEDFLASGGPQRDRKNLDPDGDGFACSWDPAPFQRSVRN</sequence>
<reference evidence="2 3" key="1">
    <citation type="submission" date="2020-06" db="EMBL/GenBank/DDBJ databases">
        <title>Sulfitobacter algicola sp. nov., isolated from green algae.</title>
        <authorList>
            <person name="Wang C."/>
        </authorList>
    </citation>
    <scope>NUCLEOTIDE SEQUENCE [LARGE SCALE GENOMIC DNA]</scope>
    <source>
        <strain evidence="2 3">1151</strain>
    </source>
</reference>
<dbReference type="RefSeq" id="WP_174134324.1">
    <property type="nucleotide sequence ID" value="NZ_JABUFE010000001.1"/>
</dbReference>